<dbReference type="AlphaFoldDB" id="A0A8H4PSQ6"/>
<keyword evidence="1" id="KW-0472">Membrane</keyword>
<sequence>MIGTSLGEWILIRLCILAFRYTPLLYIALLVAFCLRHGNVPWNKPAANCLCALLASEALFHVLIYNPYTWRLRQPASHPAPLSPSARRHLFRRCLANVSNLESYLRWWFLGAEIDDIGRENVREFLLWAFFDMAEADALISPHCEAISTELDEYIAIAEGRLGRHFVQGRGSAQCMRLTLDRIETAYRSLAWYVVIFIVDHATHVAMSWHGFRHYARAPAAAISTFPPRPLELLARRRSPAPSLGYWYHPHQSSEDDLPVLFFHGIGIGLWTYVRFLTDLHVASKRGVNGRGRGVIAVEILPVSFRLTPPVLSKANFLRDIGIILDHHSGWDKFAMASHSYGSVLSTHVLLSSTLGPRVPSVVLVDPVTVMLHMPGVAYNFTRRRPEQANEWQLWYFASTDPGVAHCLGRHFFWRENIIWKEELLSCGGKDAVARKAVVFLAGKDLIVDAAAVAKYLGEEVAATFENGEVGAIHDNNNRGRAGRVEVIVSPNLDHAQIFDSTTDHRRLVDTIGRQCRG</sequence>
<comment type="caution">
    <text evidence="2">The sequence shown here is derived from an EMBL/GenBank/DDBJ whole genome shotgun (WGS) entry which is preliminary data.</text>
</comment>
<dbReference type="PANTHER" id="PTHR37471">
    <property type="entry name" value="UNNAMED PRODUCT"/>
    <property type="match status" value="1"/>
</dbReference>
<dbReference type="Gene3D" id="3.40.50.1820">
    <property type="entry name" value="alpha/beta hydrolase"/>
    <property type="match status" value="1"/>
</dbReference>
<evidence type="ECO:0008006" key="4">
    <source>
        <dbReference type="Google" id="ProtNLM"/>
    </source>
</evidence>
<proteinExistence type="predicted"/>
<feature type="transmembrane region" description="Helical" evidence="1">
    <location>
        <begin position="12"/>
        <end position="33"/>
    </location>
</feature>
<keyword evidence="1" id="KW-1133">Transmembrane helix</keyword>
<accession>A0A8H4PSQ6</accession>
<dbReference type="OrthoDB" id="6431331at2759"/>
<dbReference type="InterPro" id="IPR029058">
    <property type="entry name" value="AB_hydrolase_fold"/>
</dbReference>
<dbReference type="SUPFAM" id="SSF53474">
    <property type="entry name" value="alpha/beta-Hydrolases"/>
    <property type="match status" value="1"/>
</dbReference>
<organism evidence="2 3">
    <name type="scientific">Ophiocordyceps sinensis</name>
    <dbReference type="NCBI Taxonomy" id="72228"/>
    <lineage>
        <taxon>Eukaryota</taxon>
        <taxon>Fungi</taxon>
        <taxon>Dikarya</taxon>
        <taxon>Ascomycota</taxon>
        <taxon>Pezizomycotina</taxon>
        <taxon>Sordariomycetes</taxon>
        <taxon>Hypocreomycetidae</taxon>
        <taxon>Hypocreales</taxon>
        <taxon>Ophiocordycipitaceae</taxon>
        <taxon>Ophiocordyceps</taxon>
    </lineage>
</organism>
<dbReference type="PANTHER" id="PTHR37471:SF1">
    <property type="entry name" value="AB HYDROLASE-1 DOMAIN-CONTAINING PROTEIN"/>
    <property type="match status" value="1"/>
</dbReference>
<evidence type="ECO:0000313" key="2">
    <source>
        <dbReference type="EMBL" id="KAF4509753.1"/>
    </source>
</evidence>
<evidence type="ECO:0000256" key="1">
    <source>
        <dbReference type="SAM" id="Phobius"/>
    </source>
</evidence>
<reference evidence="2 3" key="1">
    <citation type="journal article" date="2020" name="Genome Biol. Evol.">
        <title>A new high-quality draft genome assembly of the Chinese cordyceps Ophiocordyceps sinensis.</title>
        <authorList>
            <person name="Shu R."/>
            <person name="Zhang J."/>
            <person name="Meng Q."/>
            <person name="Zhang H."/>
            <person name="Zhou G."/>
            <person name="Li M."/>
            <person name="Wu P."/>
            <person name="Zhao Y."/>
            <person name="Chen C."/>
            <person name="Qin Q."/>
        </authorList>
    </citation>
    <scope>NUCLEOTIDE SEQUENCE [LARGE SCALE GENOMIC DNA]</scope>
    <source>
        <strain evidence="2 3">IOZ07</strain>
    </source>
</reference>
<keyword evidence="1" id="KW-0812">Transmembrane</keyword>
<keyword evidence="3" id="KW-1185">Reference proteome</keyword>
<name>A0A8H4PSQ6_9HYPO</name>
<dbReference type="Proteomes" id="UP000557566">
    <property type="component" value="Unassembled WGS sequence"/>
</dbReference>
<dbReference type="EMBL" id="JAAVMX010000004">
    <property type="protein sequence ID" value="KAF4509753.1"/>
    <property type="molecule type" value="Genomic_DNA"/>
</dbReference>
<gene>
    <name evidence="2" type="ORF">G6O67_003893</name>
</gene>
<protein>
    <recommendedName>
        <fullName evidence="4">Alpha beta hydrolase fold family</fullName>
    </recommendedName>
</protein>
<evidence type="ECO:0000313" key="3">
    <source>
        <dbReference type="Proteomes" id="UP000557566"/>
    </source>
</evidence>